<comment type="caution">
    <text evidence="7">The sequence shown here is derived from an EMBL/GenBank/DDBJ whole genome shotgun (WGS) entry which is preliminary data.</text>
</comment>
<dbReference type="RefSeq" id="WP_168888308.1">
    <property type="nucleotide sequence ID" value="NZ_JABAHY010000015.1"/>
</dbReference>
<dbReference type="GO" id="GO:0016020">
    <property type="term" value="C:membrane"/>
    <property type="evidence" value="ECO:0007669"/>
    <property type="project" value="UniProtKB-SubCell"/>
</dbReference>
<proteinExistence type="predicted"/>
<evidence type="ECO:0000256" key="6">
    <source>
        <dbReference type="SAM" id="Phobius"/>
    </source>
</evidence>
<evidence type="ECO:0000313" key="8">
    <source>
        <dbReference type="Proteomes" id="UP000523139"/>
    </source>
</evidence>
<dbReference type="InterPro" id="IPR039428">
    <property type="entry name" value="NUOK/Mnh_C1-like"/>
</dbReference>
<evidence type="ECO:0000313" key="7">
    <source>
        <dbReference type="EMBL" id="NLS10821.1"/>
    </source>
</evidence>
<keyword evidence="2 6" id="KW-0812">Transmembrane</keyword>
<comment type="subcellular location">
    <subcellularLocation>
        <location evidence="1">Membrane</location>
        <topology evidence="1">Multi-pass membrane protein</topology>
    </subcellularLocation>
</comment>
<keyword evidence="8" id="KW-1185">Reference proteome</keyword>
<keyword evidence="3 6" id="KW-1133">Transmembrane helix</keyword>
<evidence type="ECO:0000256" key="3">
    <source>
        <dbReference type="ARBA" id="ARBA00022989"/>
    </source>
</evidence>
<organism evidence="7 8">
    <name type="scientific">Nesterenkonia sedimenti</name>
    <dbReference type="NCBI Taxonomy" id="1463632"/>
    <lineage>
        <taxon>Bacteria</taxon>
        <taxon>Bacillati</taxon>
        <taxon>Actinomycetota</taxon>
        <taxon>Actinomycetes</taxon>
        <taxon>Micrococcales</taxon>
        <taxon>Micrococcaceae</taxon>
        <taxon>Nesterenkonia</taxon>
    </lineage>
</organism>
<accession>A0A7X8TL70</accession>
<protein>
    <submittedName>
        <fullName evidence="7">Uncharacterized protein</fullName>
    </submittedName>
</protein>
<evidence type="ECO:0000256" key="2">
    <source>
        <dbReference type="ARBA" id="ARBA00022692"/>
    </source>
</evidence>
<feature type="transmembrane region" description="Helical" evidence="6">
    <location>
        <begin position="12"/>
        <end position="30"/>
    </location>
</feature>
<feature type="transmembrane region" description="Helical" evidence="6">
    <location>
        <begin position="37"/>
        <end position="56"/>
    </location>
</feature>
<dbReference type="AlphaFoldDB" id="A0A7X8TL70"/>
<reference evidence="7 8" key="1">
    <citation type="submission" date="2020-04" db="EMBL/GenBank/DDBJ databases">
        <title>Nesterenkonia sp. nov., isolated from marine sediment.</title>
        <authorList>
            <person name="Zhang G."/>
        </authorList>
    </citation>
    <scope>NUCLEOTIDE SEQUENCE [LARGE SCALE GENOMIC DNA]</scope>
    <source>
        <strain evidence="7 8">MY13</strain>
    </source>
</reference>
<dbReference type="EMBL" id="JABAHY010000015">
    <property type="protein sequence ID" value="NLS10821.1"/>
    <property type="molecule type" value="Genomic_DNA"/>
</dbReference>
<evidence type="ECO:0000256" key="5">
    <source>
        <dbReference type="SAM" id="MobiDB-lite"/>
    </source>
</evidence>
<dbReference type="Pfam" id="PF00420">
    <property type="entry name" value="Oxidored_q2"/>
    <property type="match status" value="1"/>
</dbReference>
<sequence>MLELGFDAITWYLVISTAVLMFGMVRLLLVRDLVARLVALDVTGLGVLLMLVALAARSSDETGAQAAETGAAGPDAVLQALVITGLVIAVAFTGLGAVLIRRIEGAKDTEGSDSGEESPSTAGERDRDD</sequence>
<gene>
    <name evidence="7" type="ORF">HGQ17_12630</name>
</gene>
<dbReference type="Gene3D" id="1.10.287.3510">
    <property type="match status" value="1"/>
</dbReference>
<dbReference type="Proteomes" id="UP000523139">
    <property type="component" value="Unassembled WGS sequence"/>
</dbReference>
<name>A0A7X8TL70_9MICC</name>
<feature type="region of interest" description="Disordered" evidence="5">
    <location>
        <begin position="106"/>
        <end position="129"/>
    </location>
</feature>
<keyword evidence="4 6" id="KW-0472">Membrane</keyword>
<evidence type="ECO:0000256" key="4">
    <source>
        <dbReference type="ARBA" id="ARBA00023136"/>
    </source>
</evidence>
<evidence type="ECO:0000256" key="1">
    <source>
        <dbReference type="ARBA" id="ARBA00004141"/>
    </source>
</evidence>
<feature type="transmembrane region" description="Helical" evidence="6">
    <location>
        <begin position="76"/>
        <end position="100"/>
    </location>
</feature>